<feature type="domain" description="Methyl-accepting transducer" evidence="4">
    <location>
        <begin position="497"/>
        <end position="697"/>
    </location>
</feature>
<dbReference type="Pfam" id="PF22673">
    <property type="entry name" value="MCP-like_PDC_1"/>
    <property type="match status" value="1"/>
</dbReference>
<evidence type="ECO:0000313" key="6">
    <source>
        <dbReference type="EMBL" id="TLD94329.1"/>
    </source>
</evidence>
<keyword evidence="7" id="KW-1185">Reference proteome</keyword>
<evidence type="ECO:0000259" key="4">
    <source>
        <dbReference type="PROSITE" id="PS50111"/>
    </source>
</evidence>
<dbReference type="CDD" id="cd18773">
    <property type="entry name" value="PDC1_HK_sensor"/>
    <property type="match status" value="1"/>
</dbReference>
<dbReference type="RefSeq" id="WP_034569546.1">
    <property type="nucleotide sequence ID" value="NZ_JRMP02000008.1"/>
</dbReference>
<keyword evidence="1 2" id="KW-0807">Transducer</keyword>
<proteinExistence type="predicted"/>
<dbReference type="Gene3D" id="6.10.340.10">
    <property type="match status" value="1"/>
</dbReference>
<reference evidence="5 8" key="4">
    <citation type="submission" date="2019-12" db="EMBL/GenBank/DDBJ databases">
        <title>Multi-Generational Helicobacter saguini Isolates.</title>
        <authorList>
            <person name="Mannion A."/>
            <person name="Shen Z."/>
            <person name="Fox J.G."/>
        </authorList>
    </citation>
    <scope>NUCLEOTIDE SEQUENCE [LARGE SCALE GENOMIC DNA]</scope>
    <source>
        <strain evidence="5">16-048</strain>
        <strain evidence="8">16-048 (F4)</strain>
    </source>
</reference>
<feature type="transmembrane region" description="Helical" evidence="3">
    <location>
        <begin position="12"/>
        <end position="31"/>
    </location>
</feature>
<keyword evidence="3" id="KW-1133">Transmembrane helix</keyword>
<reference evidence="6 7" key="2">
    <citation type="journal article" date="2016" name="Infect. Immun.">
        <title>Helicobacter saguini, a Novel Helicobacter Isolated from Cotton-Top Tamarins with Ulcerative Colitis, Has Proinflammatory Properties and Induces Typhlocolitis and Dysplasia in Gnotobiotic IL-10-/- Mice.</title>
        <authorList>
            <person name="Shen Z."/>
            <person name="Mannion A."/>
            <person name="Whary M.T."/>
            <person name="Muthupalani S."/>
            <person name="Sheh A."/>
            <person name="Feng Y."/>
            <person name="Gong G."/>
            <person name="Vandamme P."/>
            <person name="Holcombe H.R."/>
            <person name="Paster B.J."/>
            <person name="Fox J.G."/>
        </authorList>
    </citation>
    <scope>NUCLEOTIDE SEQUENCE [LARGE SCALE GENOMIC DNA]</scope>
    <source>
        <strain evidence="6 7">MIT 97-6194</strain>
    </source>
</reference>
<dbReference type="InterPro" id="IPR004089">
    <property type="entry name" value="MCPsignal_dom"/>
</dbReference>
<dbReference type="Proteomes" id="UP000477070">
    <property type="component" value="Unassembled WGS sequence"/>
</dbReference>
<evidence type="ECO:0000313" key="5">
    <source>
        <dbReference type="EMBL" id="MWV69618.1"/>
    </source>
</evidence>
<dbReference type="EMBL" id="QBIU01000001">
    <property type="protein sequence ID" value="MWV69618.1"/>
    <property type="molecule type" value="Genomic_DNA"/>
</dbReference>
<feature type="transmembrane region" description="Helical" evidence="3">
    <location>
        <begin position="327"/>
        <end position="347"/>
    </location>
</feature>
<dbReference type="PANTHER" id="PTHR32089:SF112">
    <property type="entry name" value="LYSOZYME-LIKE PROTEIN-RELATED"/>
    <property type="match status" value="1"/>
</dbReference>
<dbReference type="GO" id="GO:0016020">
    <property type="term" value="C:membrane"/>
    <property type="evidence" value="ECO:0007669"/>
    <property type="project" value="InterPro"/>
</dbReference>
<dbReference type="Gene3D" id="1.10.287.950">
    <property type="entry name" value="Methyl-accepting chemotaxis protein"/>
    <property type="match status" value="1"/>
</dbReference>
<evidence type="ECO:0000313" key="7">
    <source>
        <dbReference type="Proteomes" id="UP000029714"/>
    </source>
</evidence>
<evidence type="ECO:0000256" key="3">
    <source>
        <dbReference type="SAM" id="Phobius"/>
    </source>
</evidence>
<sequence length="697" mass="75941">MKIRINLGTRLVLWLVSIMVVCMAIMTIVVMNRSSALQLSETKKLLSAISNRSAAMVEGYFNEVFAALNASKQGLESLVQSGYNDDQHVMEDSLKSIADATEWGNYVYLYLNEPTYIGGNIANPKHKLPNGEFMIIVRDTTPGKVGGVEVMQADMNLVNLPLVQEALKTGRETIGTPRVVKINGNDVLGAAVNLPIVDNKGKVVGVLGSFVDLDQMKDNVLSSKNLTFKDSYQFLMTDQGIIGIHPDSKYVTKHITEVNNNASTATLLSAIGKHESGIYDYTNRLNEEGFAGLASFQVGDNTGSFWGIVVTAPEESILESVQVLRSILILAVVISLIVIGVIIYFYIQLKVIKRISHIRDELFGFFKYINYEVKNPPQPLHITAYDELGMMAEAINTNIEKTAKNLEQDSKIVAQVAHIVDSAKQGKFGEKITESSLNPQLESLKNSMNDMSLALYELVGDNLAEPGEVFKAFEGDDFTARIKDAKGMENSINALGDSISSMLRTSASYARDLKSKSVELEEAVKTLTESTNTQASSLEQTATAVEQITSSMQSVSGRTGEVISQSEDIKNVIGIIRDIADQTNLLALNAAIEAARAGEHGRGFAVVADEVRKLAERTQKSLGEIEANTNILVQSINDMGESIKEQAVGISQINEAISQLESITQKNVDIANHSKDISGSVDSVAAQILDDVNKKKF</sequence>
<dbReference type="PROSITE" id="PS50111">
    <property type="entry name" value="CHEMOTAXIS_TRANSDUC_2"/>
    <property type="match status" value="1"/>
</dbReference>
<gene>
    <name evidence="5" type="ORF">DCO61_06270</name>
    <name evidence="6" type="ORF">LS64_006335</name>
</gene>
<keyword evidence="3" id="KW-0472">Membrane</keyword>
<reference evidence="6" key="3">
    <citation type="submission" date="2018-04" db="EMBL/GenBank/DDBJ databases">
        <authorList>
            <person name="Sheh A."/>
            <person name="Shen Z."/>
            <person name="Mannion A.J."/>
            <person name="Fox J.G."/>
        </authorList>
    </citation>
    <scope>NUCLEOTIDE SEQUENCE</scope>
    <source>
        <strain evidence="6">MIT 97-6194</strain>
    </source>
</reference>
<protein>
    <submittedName>
        <fullName evidence="6">Methyl-accepting chemotaxis protein</fullName>
    </submittedName>
</protein>
<evidence type="ECO:0000313" key="8">
    <source>
        <dbReference type="Proteomes" id="UP000477070"/>
    </source>
</evidence>
<organism evidence="6 7">
    <name type="scientific">Helicobacter saguini</name>
    <dbReference type="NCBI Taxonomy" id="1548018"/>
    <lineage>
        <taxon>Bacteria</taxon>
        <taxon>Pseudomonadati</taxon>
        <taxon>Campylobacterota</taxon>
        <taxon>Epsilonproteobacteria</taxon>
        <taxon>Campylobacterales</taxon>
        <taxon>Helicobacteraceae</taxon>
        <taxon>Helicobacter</taxon>
    </lineage>
</organism>
<evidence type="ECO:0000256" key="1">
    <source>
        <dbReference type="ARBA" id="ARBA00023224"/>
    </source>
</evidence>
<dbReference type="SMART" id="SM00283">
    <property type="entry name" value="MA"/>
    <property type="match status" value="1"/>
</dbReference>
<comment type="caution">
    <text evidence="6">The sequence shown here is derived from an EMBL/GenBank/DDBJ whole genome shotgun (WGS) entry which is preliminary data.</text>
</comment>
<dbReference type="AlphaFoldDB" id="A0A347VTK1"/>
<keyword evidence="3" id="KW-0812">Transmembrane</keyword>
<dbReference type="EMBL" id="JRMP02000008">
    <property type="protein sequence ID" value="TLD94329.1"/>
    <property type="molecule type" value="Genomic_DNA"/>
</dbReference>
<dbReference type="Proteomes" id="UP000029714">
    <property type="component" value="Unassembled WGS sequence"/>
</dbReference>
<reference evidence="6 7" key="1">
    <citation type="journal article" date="2014" name="Genome Announc.">
        <title>Draft genome sequences of eight enterohepatic helicobacter species isolated from both laboratory and wild rodents.</title>
        <authorList>
            <person name="Sheh A."/>
            <person name="Shen Z."/>
            <person name="Fox J.G."/>
        </authorList>
    </citation>
    <scope>NUCLEOTIDE SEQUENCE [LARGE SCALE GENOMIC DNA]</scope>
    <source>
        <strain evidence="6 7">MIT 97-6194</strain>
    </source>
</reference>
<evidence type="ECO:0000256" key="2">
    <source>
        <dbReference type="PROSITE-ProRule" id="PRU00284"/>
    </source>
</evidence>
<name>A0A347VTK1_9HELI</name>
<accession>A0A347VTK1</accession>
<dbReference type="SUPFAM" id="SSF58104">
    <property type="entry name" value="Methyl-accepting chemotaxis protein (MCP) signaling domain"/>
    <property type="match status" value="1"/>
</dbReference>
<dbReference type="PANTHER" id="PTHR32089">
    <property type="entry name" value="METHYL-ACCEPTING CHEMOTAXIS PROTEIN MCPB"/>
    <property type="match status" value="1"/>
</dbReference>
<dbReference type="STRING" id="1548018.LS64_01210"/>
<dbReference type="Pfam" id="PF00015">
    <property type="entry name" value="MCPsignal"/>
    <property type="match status" value="1"/>
</dbReference>
<dbReference type="GO" id="GO:0007165">
    <property type="term" value="P:signal transduction"/>
    <property type="evidence" value="ECO:0007669"/>
    <property type="project" value="UniProtKB-KW"/>
</dbReference>
<dbReference type="OrthoDB" id="5348717at2"/>
<dbReference type="Gene3D" id="3.30.450.20">
    <property type="entry name" value="PAS domain"/>
    <property type="match status" value="1"/>
</dbReference>